<protein>
    <recommendedName>
        <fullName evidence="8">G-protein coupled receptors family 1 profile domain-containing protein</fullName>
    </recommendedName>
</protein>
<dbReference type="OrthoDB" id="6240296at2759"/>
<feature type="transmembrane region" description="Helical" evidence="7">
    <location>
        <begin position="102"/>
        <end position="123"/>
    </location>
</feature>
<proteinExistence type="inferred from homology"/>
<evidence type="ECO:0000256" key="2">
    <source>
        <dbReference type="ARBA" id="ARBA00022692"/>
    </source>
</evidence>
<evidence type="ECO:0000256" key="1">
    <source>
        <dbReference type="ARBA" id="ARBA00004370"/>
    </source>
</evidence>
<keyword evidence="5" id="KW-0297">G-protein coupled receptor</keyword>
<dbReference type="Proteomes" id="UP000784294">
    <property type="component" value="Unassembled WGS sequence"/>
</dbReference>
<feature type="region of interest" description="Disordered" evidence="6">
    <location>
        <begin position="367"/>
        <end position="386"/>
    </location>
</feature>
<comment type="subcellular location">
    <subcellularLocation>
        <location evidence="1">Membrane</location>
    </subcellularLocation>
</comment>
<name>A0A3S5ASI3_9PLAT</name>
<dbReference type="PRINTS" id="PR00237">
    <property type="entry name" value="GPCRRHODOPSN"/>
</dbReference>
<gene>
    <name evidence="9" type="ORF">PXEA_LOCUS20728</name>
</gene>
<dbReference type="PROSITE" id="PS50262">
    <property type="entry name" value="G_PROTEIN_RECEP_F1_2"/>
    <property type="match status" value="1"/>
</dbReference>
<feature type="non-terminal residue" evidence="9">
    <location>
        <position position="402"/>
    </location>
</feature>
<dbReference type="EMBL" id="CAAALY010086172">
    <property type="protein sequence ID" value="VEL27288.1"/>
    <property type="molecule type" value="Genomic_DNA"/>
</dbReference>
<evidence type="ECO:0000256" key="5">
    <source>
        <dbReference type="RuleBase" id="RU000688"/>
    </source>
</evidence>
<keyword evidence="3 7" id="KW-1133">Transmembrane helix</keyword>
<dbReference type="AlphaFoldDB" id="A0A3S5ASI3"/>
<reference evidence="9" key="1">
    <citation type="submission" date="2018-11" db="EMBL/GenBank/DDBJ databases">
        <authorList>
            <consortium name="Pathogen Informatics"/>
        </authorList>
    </citation>
    <scope>NUCLEOTIDE SEQUENCE</scope>
</reference>
<dbReference type="PANTHER" id="PTHR46641:SF2">
    <property type="entry name" value="FMRFAMIDE RECEPTOR"/>
    <property type="match status" value="1"/>
</dbReference>
<evidence type="ECO:0000256" key="6">
    <source>
        <dbReference type="SAM" id="MobiDB-lite"/>
    </source>
</evidence>
<dbReference type="GO" id="GO:0016020">
    <property type="term" value="C:membrane"/>
    <property type="evidence" value="ECO:0007669"/>
    <property type="project" value="UniProtKB-SubCell"/>
</dbReference>
<organism evidence="9 10">
    <name type="scientific">Protopolystoma xenopodis</name>
    <dbReference type="NCBI Taxonomy" id="117903"/>
    <lineage>
        <taxon>Eukaryota</taxon>
        <taxon>Metazoa</taxon>
        <taxon>Spiralia</taxon>
        <taxon>Lophotrochozoa</taxon>
        <taxon>Platyhelminthes</taxon>
        <taxon>Monogenea</taxon>
        <taxon>Polyopisthocotylea</taxon>
        <taxon>Polystomatidea</taxon>
        <taxon>Polystomatidae</taxon>
        <taxon>Protopolystoma</taxon>
    </lineage>
</organism>
<evidence type="ECO:0000313" key="10">
    <source>
        <dbReference type="Proteomes" id="UP000784294"/>
    </source>
</evidence>
<feature type="domain" description="G-protein coupled receptors family 1 profile" evidence="8">
    <location>
        <begin position="82"/>
        <end position="402"/>
    </location>
</feature>
<keyword evidence="2 5" id="KW-0812">Transmembrane</keyword>
<evidence type="ECO:0000256" key="4">
    <source>
        <dbReference type="ARBA" id="ARBA00023136"/>
    </source>
</evidence>
<keyword evidence="5" id="KW-0675">Receptor</keyword>
<feature type="transmembrane region" description="Helical" evidence="7">
    <location>
        <begin position="242"/>
        <end position="263"/>
    </location>
</feature>
<feature type="transmembrane region" description="Helical" evidence="7">
    <location>
        <begin position="143"/>
        <end position="166"/>
    </location>
</feature>
<evidence type="ECO:0000256" key="7">
    <source>
        <dbReference type="SAM" id="Phobius"/>
    </source>
</evidence>
<sequence>MLTGLHFTLNNAQYVERSAKVDESIPPILRLVSESIIVTTPSVPRPSAVQLSSGLCPIDDNPIAFFIQSYIDPAVALFGVPANILTIIVLRSDNCVSTTRYLMLSLAVEDLLLIVVYSLYYILPKQVEDQFRYLLKFIDSPLQFLVNWVKFAETYTILLISIDRFLALNFPLRAAVTCRVSNARRGLAATWILGLLIKLPNLVLDYCRIGPNDPCMHCQPVFLNTTWYKAFYVGYVEIFDQIIAFLLPLFCLIVMNSCLIYQLRRMNRISLQMLGEVEKVSSHNFGGKYAVGKNIRKGYTDEAADKPRYDILRRVQGRSTLAIRECPTKHKSPTLLKLRWDSEPASVEPDSTQTRVPLIEVASSRRITAGQKSMGRAPKHSSRRYQQHRNISATLICVITLF</sequence>
<keyword evidence="10" id="KW-1185">Reference proteome</keyword>
<evidence type="ECO:0000259" key="8">
    <source>
        <dbReference type="PROSITE" id="PS50262"/>
    </source>
</evidence>
<evidence type="ECO:0000256" key="3">
    <source>
        <dbReference type="ARBA" id="ARBA00022989"/>
    </source>
</evidence>
<feature type="compositionally biased region" description="Basic residues" evidence="6">
    <location>
        <begin position="377"/>
        <end position="386"/>
    </location>
</feature>
<evidence type="ECO:0000313" key="9">
    <source>
        <dbReference type="EMBL" id="VEL27288.1"/>
    </source>
</evidence>
<dbReference type="InterPro" id="IPR000276">
    <property type="entry name" value="GPCR_Rhodpsn"/>
</dbReference>
<dbReference type="GO" id="GO:0004930">
    <property type="term" value="F:G protein-coupled receptor activity"/>
    <property type="evidence" value="ECO:0007669"/>
    <property type="project" value="UniProtKB-KW"/>
</dbReference>
<comment type="caution">
    <text evidence="9">The sequence shown here is derived from an EMBL/GenBank/DDBJ whole genome shotgun (WGS) entry which is preliminary data.</text>
</comment>
<comment type="similarity">
    <text evidence="5">Belongs to the G-protein coupled receptor 1 family.</text>
</comment>
<dbReference type="Pfam" id="PF00001">
    <property type="entry name" value="7tm_1"/>
    <property type="match status" value="1"/>
</dbReference>
<keyword evidence="5" id="KW-0807">Transducer</keyword>
<dbReference type="InterPro" id="IPR017452">
    <property type="entry name" value="GPCR_Rhodpsn_7TM"/>
</dbReference>
<dbReference type="SUPFAM" id="SSF81321">
    <property type="entry name" value="Family A G protein-coupled receptor-like"/>
    <property type="match status" value="1"/>
</dbReference>
<dbReference type="PANTHER" id="PTHR46641">
    <property type="entry name" value="FMRFAMIDE RECEPTOR-RELATED"/>
    <property type="match status" value="1"/>
</dbReference>
<accession>A0A3S5ASI3</accession>
<dbReference type="PROSITE" id="PS00237">
    <property type="entry name" value="G_PROTEIN_RECEP_F1_1"/>
    <property type="match status" value="1"/>
</dbReference>
<feature type="transmembrane region" description="Helical" evidence="7">
    <location>
        <begin position="70"/>
        <end position="90"/>
    </location>
</feature>
<dbReference type="InterPro" id="IPR052954">
    <property type="entry name" value="GPCR-Ligand_Int"/>
</dbReference>
<feature type="transmembrane region" description="Helical" evidence="7">
    <location>
        <begin position="186"/>
        <end position="204"/>
    </location>
</feature>
<dbReference type="Gene3D" id="1.20.1070.10">
    <property type="entry name" value="Rhodopsin 7-helix transmembrane proteins"/>
    <property type="match status" value="1"/>
</dbReference>
<keyword evidence="4 7" id="KW-0472">Membrane</keyword>